<keyword evidence="1" id="KW-0472">Membrane</keyword>
<protein>
    <submittedName>
        <fullName evidence="2">Uncharacterized protein AlNc14C23G2351</fullName>
    </submittedName>
</protein>
<sequence>MGSYLTITNNTVNEWQCNLTNDVLSLRIGYLVVAGLGALLGLMGTSASYTPGILGFSKTTTAPELIGLATRLRIIEMTGMISGPILGSVSLGLYIHMTMQLELAKRGFIQISSNQSHQWMKRMPHMWQQATCVRSYYYNATAVRSETLYMRPIFTGGLINRNKDYDIETWIKKRGVKTEDVVALVEVVKGPQSHKLGNDTSPSSSVGSFRSQTSYEYPAPAQNVSVGPTTSLLIR</sequence>
<feature type="transmembrane region" description="Helical" evidence="1">
    <location>
        <begin position="28"/>
        <end position="54"/>
    </location>
</feature>
<gene>
    <name evidence="2" type="primary">AlNc14C23G2351</name>
    <name evidence="2" type="ORF">ALNC14_027360</name>
</gene>
<reference evidence="2" key="2">
    <citation type="submission" date="2011-02" db="EMBL/GenBank/DDBJ databases">
        <authorList>
            <person name="MacLean D."/>
        </authorList>
    </citation>
    <scope>NUCLEOTIDE SEQUENCE</scope>
</reference>
<reference evidence="2" key="1">
    <citation type="journal article" date="2011" name="PLoS Biol.">
        <title>Gene gain and loss during evolution of obligate parasitism in the white rust pathogen of Arabidopsis thaliana.</title>
        <authorList>
            <person name="Kemen E."/>
            <person name="Gardiner A."/>
            <person name="Schultz-Larsen T."/>
            <person name="Kemen A.C."/>
            <person name="Balmuth A.L."/>
            <person name="Robert-Seilaniantz A."/>
            <person name="Bailey K."/>
            <person name="Holub E."/>
            <person name="Studholme D.J."/>
            <person name="Maclean D."/>
            <person name="Jones J.D."/>
        </authorList>
    </citation>
    <scope>NUCLEOTIDE SEQUENCE</scope>
</reference>
<feature type="transmembrane region" description="Helical" evidence="1">
    <location>
        <begin position="74"/>
        <end position="96"/>
    </location>
</feature>
<accession>F0W651</accession>
<name>F0W651_9STRA</name>
<dbReference type="AlphaFoldDB" id="F0W651"/>
<organism evidence="2">
    <name type="scientific">Albugo laibachii Nc14</name>
    <dbReference type="NCBI Taxonomy" id="890382"/>
    <lineage>
        <taxon>Eukaryota</taxon>
        <taxon>Sar</taxon>
        <taxon>Stramenopiles</taxon>
        <taxon>Oomycota</taxon>
        <taxon>Peronosporomycetes</taxon>
        <taxon>Albuginales</taxon>
        <taxon>Albuginaceae</taxon>
        <taxon>Albugo</taxon>
    </lineage>
</organism>
<dbReference type="EMBL" id="FR824068">
    <property type="protein sequence ID" value="CCA16593.1"/>
    <property type="molecule type" value="Genomic_DNA"/>
</dbReference>
<proteinExistence type="predicted"/>
<evidence type="ECO:0000313" key="2">
    <source>
        <dbReference type="EMBL" id="CCA16593.1"/>
    </source>
</evidence>
<dbReference type="HOGENOM" id="CLU_080598_0_0_1"/>
<keyword evidence="1" id="KW-1133">Transmembrane helix</keyword>
<keyword evidence="1" id="KW-0812">Transmembrane</keyword>
<evidence type="ECO:0000256" key="1">
    <source>
        <dbReference type="SAM" id="Phobius"/>
    </source>
</evidence>